<accession>A0A223RZT8</accession>
<dbReference type="GO" id="GO:0008835">
    <property type="term" value="F:diaminohydroxyphosphoribosylaminopyrimidine deaminase activity"/>
    <property type="evidence" value="ECO:0007669"/>
    <property type="project" value="UniProtKB-EC"/>
</dbReference>
<dbReference type="CDD" id="cd01284">
    <property type="entry name" value="Riboflavin_deaminase-reductase"/>
    <property type="match status" value="1"/>
</dbReference>
<evidence type="ECO:0000256" key="4">
    <source>
        <dbReference type="ARBA" id="ARBA00022833"/>
    </source>
</evidence>
<dbReference type="PANTHER" id="PTHR11079">
    <property type="entry name" value="CYTOSINE DEAMINASE FAMILY MEMBER"/>
    <property type="match status" value="1"/>
</dbReference>
<dbReference type="InterPro" id="IPR016193">
    <property type="entry name" value="Cytidine_deaminase-like"/>
</dbReference>
<name>A0A223RZT8_9ACTN</name>
<proteinExistence type="predicted"/>
<evidence type="ECO:0000313" key="6">
    <source>
        <dbReference type="EMBL" id="ASU81357.1"/>
    </source>
</evidence>
<evidence type="ECO:0000256" key="3">
    <source>
        <dbReference type="ARBA" id="ARBA00022723"/>
    </source>
</evidence>
<evidence type="ECO:0000313" key="7">
    <source>
        <dbReference type="Proteomes" id="UP000215043"/>
    </source>
</evidence>
<dbReference type="SUPFAM" id="SSF53927">
    <property type="entry name" value="Cytidine deaminase-like"/>
    <property type="match status" value="1"/>
</dbReference>
<reference evidence="6 7" key="1">
    <citation type="submission" date="2017-08" db="EMBL/GenBank/DDBJ databases">
        <title>The complete genome sequence of moderately halophilic actinomycete Actinopolyspora erythraea YIM 90600, the producer of novel erythromycin, novel actinopolysporins A-C and tubercidin.</title>
        <authorList>
            <person name="Yin M."/>
            <person name="Tang S."/>
        </authorList>
    </citation>
    <scope>NUCLEOTIDE SEQUENCE [LARGE SCALE GENOMIC DNA]</scope>
    <source>
        <strain evidence="6 7">YIM 90600</strain>
    </source>
</reference>
<dbReference type="Gene3D" id="3.40.140.10">
    <property type="entry name" value="Cytidine Deaminase, domain 2"/>
    <property type="match status" value="1"/>
</dbReference>
<dbReference type="PANTHER" id="PTHR11079:SF162">
    <property type="entry name" value="RIBOFLAVIN BIOSYNTHESIS PROTEIN PYRD, CHLOROPLASTIC"/>
    <property type="match status" value="1"/>
</dbReference>
<comment type="pathway">
    <text evidence="1">Cofactor biosynthesis; riboflavin biosynthesis; 5-amino-6-(D-ribitylamino)uracil from GTP: step 2/4.</text>
</comment>
<evidence type="ECO:0000256" key="2">
    <source>
        <dbReference type="ARBA" id="ARBA00012766"/>
    </source>
</evidence>
<gene>
    <name evidence="6" type="primary">ribD</name>
    <name evidence="6" type="ORF">CDG81_22360</name>
</gene>
<dbReference type="InterPro" id="IPR002125">
    <property type="entry name" value="CMP_dCMP_dom"/>
</dbReference>
<dbReference type="InterPro" id="IPR016192">
    <property type="entry name" value="APOBEC/CMP_deaminase_Zn-bd"/>
</dbReference>
<keyword evidence="3" id="KW-0479">Metal-binding</keyword>
<dbReference type="UniPathway" id="UPA00275">
    <property type="reaction ID" value="UER00401"/>
</dbReference>
<protein>
    <recommendedName>
        <fullName evidence="2">diaminohydroxyphosphoribosylaminopyrimidine deaminase</fullName>
        <ecNumber evidence="2">3.5.4.26</ecNumber>
    </recommendedName>
</protein>
<dbReference type="NCBIfam" id="TIGR00326">
    <property type="entry name" value="eubact_ribD"/>
    <property type="match status" value="1"/>
</dbReference>
<dbReference type="GO" id="GO:0008270">
    <property type="term" value="F:zinc ion binding"/>
    <property type="evidence" value="ECO:0007669"/>
    <property type="project" value="InterPro"/>
</dbReference>
<dbReference type="AlphaFoldDB" id="A0A223RZT8"/>
<dbReference type="GO" id="GO:0009231">
    <property type="term" value="P:riboflavin biosynthetic process"/>
    <property type="evidence" value="ECO:0007669"/>
    <property type="project" value="UniProtKB-UniPathway"/>
</dbReference>
<dbReference type="Pfam" id="PF00383">
    <property type="entry name" value="dCMP_cyt_deam_1"/>
    <property type="match status" value="1"/>
</dbReference>
<feature type="domain" description="CMP/dCMP-type deaminase" evidence="5">
    <location>
        <begin position="1"/>
        <end position="116"/>
    </location>
</feature>
<dbReference type="EMBL" id="CP022752">
    <property type="protein sequence ID" value="ASU81357.1"/>
    <property type="molecule type" value="Genomic_DNA"/>
</dbReference>
<dbReference type="Proteomes" id="UP000215043">
    <property type="component" value="Chromosome"/>
</dbReference>
<organism evidence="6 7">
    <name type="scientific">Actinopolyspora erythraea</name>
    <dbReference type="NCBI Taxonomy" id="414996"/>
    <lineage>
        <taxon>Bacteria</taxon>
        <taxon>Bacillati</taxon>
        <taxon>Actinomycetota</taxon>
        <taxon>Actinomycetes</taxon>
        <taxon>Actinopolysporales</taxon>
        <taxon>Actinopolysporaceae</taxon>
        <taxon>Actinopolyspora</taxon>
    </lineage>
</organism>
<evidence type="ECO:0000259" key="5">
    <source>
        <dbReference type="PROSITE" id="PS51747"/>
    </source>
</evidence>
<dbReference type="PROSITE" id="PS00903">
    <property type="entry name" value="CYT_DCMP_DEAMINASES_1"/>
    <property type="match status" value="1"/>
</dbReference>
<keyword evidence="4" id="KW-0862">Zinc</keyword>
<sequence>MRHAIALSAWGRGTTSPNPPVGCVVLDSDGRSVGQGWHRRKGEPHAEAHALAQAGRAAAGGTAVVTLEPCCHHGHTPPCHRALIEAGIARVVIAVLDPTSRGRGGAALLHEAGIGVAVGFLAEEAHLVLGPWLAALERQRPVLTWGCSLTPRGTLTSDATALPREIDTLVHDDTTATTATEWPTSRPLFTLPNDPHHALDALHHDGTRTAGLAVDHVTAQPYLDTGLIDHIEAHSAHEAAHLPNLPDGYRLAQISHLNNGLRLSLSRNSTNAQTPSPSSQR</sequence>
<dbReference type="EC" id="3.5.4.26" evidence="2"/>
<dbReference type="OrthoDB" id="9800865at2"/>
<dbReference type="KEGG" id="aey:CDG81_22360"/>
<dbReference type="PROSITE" id="PS51747">
    <property type="entry name" value="CYT_DCMP_DEAMINASES_2"/>
    <property type="match status" value="1"/>
</dbReference>
<evidence type="ECO:0000256" key="1">
    <source>
        <dbReference type="ARBA" id="ARBA00004882"/>
    </source>
</evidence>
<dbReference type="InterPro" id="IPR004794">
    <property type="entry name" value="Eubact_RibD"/>
</dbReference>